<feature type="transmembrane region" description="Helical" evidence="1">
    <location>
        <begin position="211"/>
        <end position="237"/>
    </location>
</feature>
<evidence type="ECO:0000313" key="3">
    <source>
        <dbReference type="Proteomes" id="UP001283361"/>
    </source>
</evidence>
<keyword evidence="1" id="KW-1133">Transmembrane helix</keyword>
<proteinExistence type="predicted"/>
<accession>A0AAE1AUL7</accession>
<comment type="caution">
    <text evidence="2">The sequence shown here is derived from an EMBL/GenBank/DDBJ whole genome shotgun (WGS) entry which is preliminary data.</text>
</comment>
<evidence type="ECO:0000256" key="1">
    <source>
        <dbReference type="SAM" id="Phobius"/>
    </source>
</evidence>
<dbReference type="EMBL" id="JAWDGP010001181">
    <property type="protein sequence ID" value="KAK3793706.1"/>
    <property type="molecule type" value="Genomic_DNA"/>
</dbReference>
<protein>
    <submittedName>
        <fullName evidence="2">Uncharacterized protein</fullName>
    </submittedName>
</protein>
<name>A0AAE1AUL7_9GAST</name>
<keyword evidence="1" id="KW-0472">Membrane</keyword>
<evidence type="ECO:0000313" key="2">
    <source>
        <dbReference type="EMBL" id="KAK3793706.1"/>
    </source>
</evidence>
<dbReference type="AlphaFoldDB" id="A0AAE1AUL7"/>
<reference evidence="2" key="1">
    <citation type="journal article" date="2023" name="G3 (Bethesda)">
        <title>A reference genome for the long-term kleptoplast-retaining sea slug Elysia crispata morphotype clarki.</title>
        <authorList>
            <person name="Eastman K.E."/>
            <person name="Pendleton A.L."/>
            <person name="Shaikh M.A."/>
            <person name="Suttiyut T."/>
            <person name="Ogas R."/>
            <person name="Tomko P."/>
            <person name="Gavelis G."/>
            <person name="Widhalm J.R."/>
            <person name="Wisecaver J.H."/>
        </authorList>
    </citation>
    <scope>NUCLEOTIDE SEQUENCE</scope>
    <source>
        <strain evidence="2">ECLA1</strain>
    </source>
</reference>
<keyword evidence="1" id="KW-0812">Transmembrane</keyword>
<dbReference type="Proteomes" id="UP001283361">
    <property type="component" value="Unassembled WGS sequence"/>
</dbReference>
<sequence length="270" mass="31188">MFSTPLLQQDYFKAVVTFICLLLMADAKTFEKLDYSMYPARVCSLLNSNFNITLIAMKGIQELDTIVLTSDMSGIKVIGDCEFYMGLVWPNGVIWRITEYSPVYEFTVSFIPYKVFSHVTRSSHLKIYDNPKKARLSTKYSSYKCTKEEILNYVGGSSEEITYKVQVAVTDIQVQITNVWYDQFSSTVCECGVKPWFPIIIIGESSFPSTYWQLFLLILAAVTFMVIGAVATFLTLLKLVRVKRKRRLLRKLCGFRRGKKNDCWQWTNMR</sequence>
<keyword evidence="3" id="KW-1185">Reference proteome</keyword>
<organism evidence="2 3">
    <name type="scientific">Elysia crispata</name>
    <name type="common">lettuce slug</name>
    <dbReference type="NCBI Taxonomy" id="231223"/>
    <lineage>
        <taxon>Eukaryota</taxon>
        <taxon>Metazoa</taxon>
        <taxon>Spiralia</taxon>
        <taxon>Lophotrochozoa</taxon>
        <taxon>Mollusca</taxon>
        <taxon>Gastropoda</taxon>
        <taxon>Heterobranchia</taxon>
        <taxon>Euthyneura</taxon>
        <taxon>Panpulmonata</taxon>
        <taxon>Sacoglossa</taxon>
        <taxon>Placobranchoidea</taxon>
        <taxon>Plakobranchidae</taxon>
        <taxon>Elysia</taxon>
    </lineage>
</organism>
<gene>
    <name evidence="2" type="ORF">RRG08_015403</name>
</gene>